<evidence type="ECO:0000256" key="2">
    <source>
        <dbReference type="ARBA" id="ARBA00012925"/>
    </source>
</evidence>
<evidence type="ECO:0000256" key="5">
    <source>
        <dbReference type="ARBA" id="ARBA00048348"/>
    </source>
</evidence>
<dbReference type="PROSITE" id="PS00704">
    <property type="entry name" value="PROK_CO2_ANHYDRASE_1"/>
    <property type="match status" value="1"/>
</dbReference>
<dbReference type="EMBL" id="CP017686">
    <property type="protein sequence ID" value="AYQ54317.1"/>
    <property type="molecule type" value="Genomic_DNA"/>
</dbReference>
<comment type="similarity">
    <text evidence="1">Belongs to the beta-class carbonic anhydrase family.</text>
</comment>
<name>A0A3G3IES0_9ARCH</name>
<reference evidence="7 8" key="1">
    <citation type="submission" date="2016-10" db="EMBL/GenBank/DDBJ databases">
        <title>Complete genome of the TMA-utilizing, human hosted archaeon Methanomethylophilus alvus Gen. nov, sp. nov., strain Mx-05, derived from a pure culture.</title>
        <authorList>
            <person name="Brugere J.-F."/>
            <person name="Ben Hania W."/>
            <person name="Chaudhary P.P."/>
            <person name="Gaci N."/>
            <person name="Borrel G."/>
            <person name="Cao Van Tuat L."/>
            <person name="Fardeau M.-L."/>
            <person name="Harris H.M.B."/>
            <person name="O'Toole P.W."/>
            <person name="Ollivier B."/>
        </authorList>
    </citation>
    <scope>NUCLEOTIDE SEQUENCE [LARGE SCALE GENOMIC DNA]</scope>
    <source>
        <strain evidence="7 8">Mx-05</strain>
    </source>
</reference>
<dbReference type="InterPro" id="IPR001765">
    <property type="entry name" value="Carbonic_anhydrase"/>
</dbReference>
<organism evidence="7 8">
    <name type="scientific">Methanomethylophilus alvi</name>
    <dbReference type="NCBI Taxonomy" id="1291540"/>
    <lineage>
        <taxon>Archaea</taxon>
        <taxon>Methanobacteriati</taxon>
        <taxon>Thermoplasmatota</taxon>
        <taxon>Thermoplasmata</taxon>
        <taxon>Methanomassiliicoccales</taxon>
        <taxon>Methanomethylophilaceae</taxon>
        <taxon>Methanomethylophilus</taxon>
    </lineage>
</organism>
<keyword evidence="3 6" id="KW-0862">Zinc</keyword>
<feature type="binding site" evidence="6">
    <location>
        <position position="111"/>
    </location>
    <ligand>
        <name>Zn(2+)</name>
        <dbReference type="ChEBI" id="CHEBI:29105"/>
    </ligand>
</feature>
<dbReference type="SMART" id="SM00947">
    <property type="entry name" value="Pro_CA"/>
    <property type="match status" value="1"/>
</dbReference>
<sequence>MKHAKGMPAGQALERLKEGNRRFLVSEKGSGDVSPSRRRETEELGQHPYAVVVTCSDSRVVPESIFSAGIGDLFVIRSAGNIVDGCTLGSIEYAVEHLGCNLVVVMGHTHCGAVAAALEGLDEGHVGLILDEVRAGIGEEKDPDRACILNIRHSMDVIGKDLPLEDGAVIVGALYDIGSGRVDFLRDRTS</sequence>
<dbReference type="RefSeq" id="WP_015504027.1">
    <property type="nucleotide sequence ID" value="NZ_CAYARO010000002.1"/>
</dbReference>
<dbReference type="GO" id="GO:0015976">
    <property type="term" value="P:carbon utilization"/>
    <property type="evidence" value="ECO:0007669"/>
    <property type="project" value="InterPro"/>
</dbReference>
<protein>
    <recommendedName>
        <fullName evidence="2">carbonic anhydrase</fullName>
        <ecNumber evidence="2">4.2.1.1</ecNumber>
    </recommendedName>
</protein>
<feature type="binding site" evidence="6">
    <location>
        <position position="55"/>
    </location>
    <ligand>
        <name>Zn(2+)</name>
        <dbReference type="ChEBI" id="CHEBI:29105"/>
    </ligand>
</feature>
<feature type="binding site" evidence="6">
    <location>
        <position position="108"/>
    </location>
    <ligand>
        <name>Zn(2+)</name>
        <dbReference type="ChEBI" id="CHEBI:29105"/>
    </ligand>
</feature>
<dbReference type="GO" id="GO:0008270">
    <property type="term" value="F:zinc ion binding"/>
    <property type="evidence" value="ECO:0007669"/>
    <property type="project" value="InterPro"/>
</dbReference>
<dbReference type="AlphaFoldDB" id="A0A3G3IES0"/>
<dbReference type="EC" id="4.2.1.1" evidence="2"/>
<proteinExistence type="inferred from homology"/>
<dbReference type="OMA" id="DSCGAVQ"/>
<evidence type="ECO:0000256" key="1">
    <source>
        <dbReference type="ARBA" id="ARBA00006217"/>
    </source>
</evidence>
<accession>A0A3G3IES0</accession>
<evidence type="ECO:0000256" key="4">
    <source>
        <dbReference type="ARBA" id="ARBA00023239"/>
    </source>
</evidence>
<gene>
    <name evidence="7" type="ORF">BKD89_00580</name>
</gene>
<keyword evidence="6" id="KW-0479">Metal-binding</keyword>
<dbReference type="Pfam" id="PF00484">
    <property type="entry name" value="Pro_CA"/>
    <property type="match status" value="1"/>
</dbReference>
<evidence type="ECO:0000313" key="8">
    <source>
        <dbReference type="Proteomes" id="UP000273278"/>
    </source>
</evidence>
<dbReference type="Gene3D" id="3.40.1050.10">
    <property type="entry name" value="Carbonic anhydrase"/>
    <property type="match status" value="1"/>
</dbReference>
<dbReference type="GO" id="GO:0004089">
    <property type="term" value="F:carbonate dehydratase activity"/>
    <property type="evidence" value="ECO:0007669"/>
    <property type="project" value="UniProtKB-EC"/>
</dbReference>
<dbReference type="InterPro" id="IPR015892">
    <property type="entry name" value="Carbonic_anhydrase_CS"/>
</dbReference>
<dbReference type="SUPFAM" id="SSF53056">
    <property type="entry name" value="beta-carbonic anhydrase, cab"/>
    <property type="match status" value="1"/>
</dbReference>
<dbReference type="PROSITE" id="PS00705">
    <property type="entry name" value="PROK_CO2_ANHYDRASE_2"/>
    <property type="match status" value="1"/>
</dbReference>
<evidence type="ECO:0000256" key="6">
    <source>
        <dbReference type="PIRSR" id="PIRSR601765-2"/>
    </source>
</evidence>
<dbReference type="PANTHER" id="PTHR11002:SF79">
    <property type="entry name" value="CARBONIC ANHYDRASE 2"/>
    <property type="match status" value="1"/>
</dbReference>
<keyword evidence="4" id="KW-0456">Lyase</keyword>
<evidence type="ECO:0000256" key="3">
    <source>
        <dbReference type="ARBA" id="ARBA00022833"/>
    </source>
</evidence>
<dbReference type="InterPro" id="IPR036874">
    <property type="entry name" value="Carbonic_anhydrase_sf"/>
</dbReference>
<dbReference type="PANTHER" id="PTHR11002">
    <property type="entry name" value="CARBONIC ANHYDRASE"/>
    <property type="match status" value="1"/>
</dbReference>
<comment type="cofactor">
    <cofactor evidence="6">
        <name>Zn(2+)</name>
        <dbReference type="ChEBI" id="CHEBI:29105"/>
    </cofactor>
    <text evidence="6">Binds 1 zinc ion per subunit.</text>
</comment>
<dbReference type="Proteomes" id="UP000273278">
    <property type="component" value="Chromosome"/>
</dbReference>
<dbReference type="GeneID" id="41320920"/>
<comment type="catalytic activity">
    <reaction evidence="5">
        <text>hydrogencarbonate + H(+) = CO2 + H2O</text>
        <dbReference type="Rhea" id="RHEA:10748"/>
        <dbReference type="ChEBI" id="CHEBI:15377"/>
        <dbReference type="ChEBI" id="CHEBI:15378"/>
        <dbReference type="ChEBI" id="CHEBI:16526"/>
        <dbReference type="ChEBI" id="CHEBI:17544"/>
        <dbReference type="EC" id="4.2.1.1"/>
    </reaction>
</comment>
<evidence type="ECO:0000313" key="7">
    <source>
        <dbReference type="EMBL" id="AYQ54317.1"/>
    </source>
</evidence>